<proteinExistence type="predicted"/>
<evidence type="ECO:0000313" key="3">
    <source>
        <dbReference type="Proteomes" id="UP001169063"/>
    </source>
</evidence>
<evidence type="ECO:0000313" key="2">
    <source>
        <dbReference type="EMBL" id="MDO1558127.1"/>
    </source>
</evidence>
<feature type="chain" id="PRO_5045487472" description="PepSY domain-containing protein" evidence="1">
    <location>
        <begin position="23"/>
        <end position="105"/>
    </location>
</feature>
<organism evidence="2 3">
    <name type="scientific">Peiella sedimenti</name>
    <dbReference type="NCBI Taxonomy" id="3061083"/>
    <lineage>
        <taxon>Bacteria</taxon>
        <taxon>Pseudomonadati</taxon>
        <taxon>Pseudomonadota</taxon>
        <taxon>Alphaproteobacteria</taxon>
        <taxon>Caulobacterales</taxon>
        <taxon>Caulobacteraceae</taxon>
        <taxon>Peiella</taxon>
    </lineage>
</organism>
<keyword evidence="3" id="KW-1185">Reference proteome</keyword>
<comment type="caution">
    <text evidence="2">The sequence shown here is derived from an EMBL/GenBank/DDBJ whole genome shotgun (WGS) entry which is preliminary data.</text>
</comment>
<dbReference type="Proteomes" id="UP001169063">
    <property type="component" value="Unassembled WGS sequence"/>
</dbReference>
<name>A0ABT8SLI2_9CAUL</name>
<feature type="signal peptide" evidence="1">
    <location>
        <begin position="1"/>
        <end position="22"/>
    </location>
</feature>
<accession>A0ABT8SLI2</accession>
<dbReference type="RefSeq" id="WP_302108548.1">
    <property type="nucleotide sequence ID" value="NZ_JAUKTR010000001.1"/>
</dbReference>
<dbReference type="EMBL" id="JAUKTR010000001">
    <property type="protein sequence ID" value="MDO1558127.1"/>
    <property type="molecule type" value="Genomic_DNA"/>
</dbReference>
<evidence type="ECO:0008006" key="4">
    <source>
        <dbReference type="Google" id="ProtNLM"/>
    </source>
</evidence>
<reference evidence="2" key="1">
    <citation type="submission" date="2023-07" db="EMBL/GenBank/DDBJ databases">
        <title>Brevundimonas soil sp. nov., isolated from the soil of chemical plant.</title>
        <authorList>
            <person name="Wu N."/>
        </authorList>
    </citation>
    <scope>NUCLEOTIDE SEQUENCE</scope>
    <source>
        <strain evidence="2">XZ-24</strain>
    </source>
</reference>
<keyword evidence="1" id="KW-0732">Signal</keyword>
<protein>
    <recommendedName>
        <fullName evidence="4">PepSY domain-containing protein</fullName>
    </recommendedName>
</protein>
<evidence type="ECO:0000256" key="1">
    <source>
        <dbReference type="SAM" id="SignalP"/>
    </source>
</evidence>
<gene>
    <name evidence="2" type="ORF">Q0812_01620</name>
</gene>
<sequence length="105" mass="11519">MLFRSILVVLALAVAAPTTAEAQVQGGLGMQLRQERAREESRGGRRVELGEVVRRLQSSRPGRMLGAREQGGGDRVVYVIRWEYPNGRVSDIMVDARTGAVIGEQ</sequence>